<name>A0ACC1M970_9FUNG</name>
<evidence type="ECO:0000313" key="2">
    <source>
        <dbReference type="Proteomes" id="UP001139981"/>
    </source>
</evidence>
<gene>
    <name evidence="1" type="ORF">IWW38_000761</name>
</gene>
<accession>A0ACC1M970</accession>
<dbReference type="Proteomes" id="UP001139981">
    <property type="component" value="Unassembled WGS sequence"/>
</dbReference>
<organism evidence="1 2">
    <name type="scientific">Coemansia aciculifera</name>
    <dbReference type="NCBI Taxonomy" id="417176"/>
    <lineage>
        <taxon>Eukaryota</taxon>
        <taxon>Fungi</taxon>
        <taxon>Fungi incertae sedis</taxon>
        <taxon>Zoopagomycota</taxon>
        <taxon>Kickxellomycotina</taxon>
        <taxon>Kickxellomycetes</taxon>
        <taxon>Kickxellales</taxon>
        <taxon>Kickxellaceae</taxon>
        <taxon>Coemansia</taxon>
    </lineage>
</organism>
<sequence length="664" mass="72892">MEKAVFKATRKDAVHPKQKHVDTLIQMTLSGASMEELFMLIQDRFSEANWVVSFKALIIVHILMHESNGPIIYDYLIHHLNALDMTRFRDRHGTKGVSEFEQSKNVRTYASYLNDKVLAFKAIRIDHVTQKNPAGSQIYQKAPSDVKFMLLEVSTIQKQLHSVLKNRFESDTLDNETTFSAFRYCLRDMLKLFQVMNLGVMKMLKIYFEMREDDMRRALDLYKRFVKLTDRTDEYLKVARQFENIFGFSIPNLIHAPLSLSKALEEFLDMPVHERAATVTEMKSARKPEKESPPASAAGAAKSATAAGGVGSAKNKPNYGLRLKPELLALDDDAAPPVPPPSTVSRATGKAGSGPPAVPAKSAASAPSAATITAAKKPAKAEIDFIDFFSSIDDGDDEPASNPNPVSEFGTPNAAYGYSAPIGADGGFGGQHGMANNGVSLNSVGGGMTDFDAMFHALSNPFAAQQVPNHHLQQQQQQVSSASPFADLSSSNISSMALGIQQQQQQQPFGGFSTSTTIMPDNTFTTSTSTSTMQFASFGNAGVTSSPFQQQSGSGFSDVSANNPFRQSMYPVQPDLTNQMSQLSMQQQLPSLQPPLQQQQLSQSAYNPFAQRQTMYLGSFQQQQQQPQSQAVDPFASFSVFANNSNNNNNNNNNSSLHHQFQQQ</sequence>
<dbReference type="EMBL" id="JANBVB010000014">
    <property type="protein sequence ID" value="KAJ2899963.1"/>
    <property type="molecule type" value="Genomic_DNA"/>
</dbReference>
<protein>
    <submittedName>
        <fullName evidence="1">Uncharacterized protein</fullName>
    </submittedName>
</protein>
<proteinExistence type="predicted"/>
<keyword evidence="2" id="KW-1185">Reference proteome</keyword>
<comment type="caution">
    <text evidence="1">The sequence shown here is derived from an EMBL/GenBank/DDBJ whole genome shotgun (WGS) entry which is preliminary data.</text>
</comment>
<reference evidence="1" key="1">
    <citation type="submission" date="2022-07" db="EMBL/GenBank/DDBJ databases">
        <title>Phylogenomic reconstructions and comparative analyses of Kickxellomycotina fungi.</title>
        <authorList>
            <person name="Reynolds N.K."/>
            <person name="Stajich J.E."/>
            <person name="Barry K."/>
            <person name="Grigoriev I.V."/>
            <person name="Crous P."/>
            <person name="Smith M.E."/>
        </authorList>
    </citation>
    <scope>NUCLEOTIDE SEQUENCE</scope>
    <source>
        <strain evidence="1">CBS 190363</strain>
    </source>
</reference>
<evidence type="ECO:0000313" key="1">
    <source>
        <dbReference type="EMBL" id="KAJ2899963.1"/>
    </source>
</evidence>